<dbReference type="SUPFAM" id="SSF47923">
    <property type="entry name" value="Ypt/Rab-GAP domain of gyp1p"/>
    <property type="match status" value="2"/>
</dbReference>
<evidence type="ECO:0000313" key="3">
    <source>
        <dbReference type="EMBL" id="ORZ08370.1"/>
    </source>
</evidence>
<dbReference type="EMBL" id="MCGE01000031">
    <property type="protein sequence ID" value="ORZ08370.1"/>
    <property type="molecule type" value="Genomic_DNA"/>
</dbReference>
<dbReference type="PROSITE" id="PS50086">
    <property type="entry name" value="TBC_RABGAP"/>
    <property type="match status" value="1"/>
</dbReference>
<sequence length="365" mass="42775">MHDLTNLGLGVKMSLVKSVQRTQRLDLIRQAVIENDFTALRKLAREPEGFIHDGWRRLIWPILLKTHQGSYVDEKGCETQVADTIQVYKDVERSLYYYPQDITPRSKAHKQRQLHAMIVEILWRNPRLKYYQGFHDICTVFLLVLGKKAAIPAAENVALFFTRYAMLESFDPISKQLRLMMSIIEYEDLELMAFMERYNVMPFYALSWVLTWFSHDLTDLKKITRLFDLFVSSSVMMPLFVASAITLLRKDELIGTNPEYLHSQVTHIPHDLNIERTIGLAIRLEEKYSSLHLQKRSGIWLHDESTINTWYRDWGIHGSMAPDRIKADQYLANDIPVEEWEDELLTEWLAKRKNSIDVGGLMDFH</sequence>
<dbReference type="AlphaFoldDB" id="A0A1X2I390"/>
<dbReference type="Gene3D" id="1.10.8.1310">
    <property type="match status" value="1"/>
</dbReference>
<dbReference type="GO" id="GO:0006888">
    <property type="term" value="P:endoplasmic reticulum to Golgi vesicle-mediated transport"/>
    <property type="evidence" value="ECO:0007669"/>
    <property type="project" value="TreeGrafter"/>
</dbReference>
<evidence type="ECO:0000313" key="4">
    <source>
        <dbReference type="Proteomes" id="UP000193560"/>
    </source>
</evidence>
<dbReference type="Pfam" id="PF00566">
    <property type="entry name" value="RabGAP-TBC"/>
    <property type="match status" value="1"/>
</dbReference>
<proteinExistence type="predicted"/>
<feature type="domain" description="Rab-GAP TBC" evidence="2">
    <location>
        <begin position="50"/>
        <end position="234"/>
    </location>
</feature>
<reference evidence="3 4" key="1">
    <citation type="submission" date="2016-07" db="EMBL/GenBank/DDBJ databases">
        <title>Pervasive Adenine N6-methylation of Active Genes in Fungi.</title>
        <authorList>
            <consortium name="DOE Joint Genome Institute"/>
            <person name="Mondo S.J."/>
            <person name="Dannebaum R.O."/>
            <person name="Kuo R.C."/>
            <person name="Labutti K."/>
            <person name="Haridas S."/>
            <person name="Kuo A."/>
            <person name="Salamov A."/>
            <person name="Ahrendt S.R."/>
            <person name="Lipzen A."/>
            <person name="Sullivan W."/>
            <person name="Andreopoulos W.B."/>
            <person name="Clum A."/>
            <person name="Lindquist E."/>
            <person name="Daum C."/>
            <person name="Ramamoorthy G.K."/>
            <person name="Gryganskyi A."/>
            <person name="Culley D."/>
            <person name="Magnuson J.K."/>
            <person name="James T.Y."/>
            <person name="O'Malley M.A."/>
            <person name="Stajich J.E."/>
            <person name="Spatafora J.W."/>
            <person name="Visel A."/>
            <person name="Grigoriev I.V."/>
        </authorList>
    </citation>
    <scope>NUCLEOTIDE SEQUENCE [LARGE SCALE GENOMIC DNA]</scope>
    <source>
        <strain evidence="3 4">NRRL 1336</strain>
    </source>
</reference>
<dbReference type="PANTHER" id="PTHR20913:SF7">
    <property type="entry name" value="RE60063P"/>
    <property type="match status" value="1"/>
</dbReference>
<dbReference type="GO" id="GO:0005789">
    <property type="term" value="C:endoplasmic reticulum membrane"/>
    <property type="evidence" value="ECO:0007669"/>
    <property type="project" value="TreeGrafter"/>
</dbReference>
<dbReference type="STRING" id="90262.A0A1X2I390"/>
<accession>A0A1X2I390</accession>
<evidence type="ECO:0000259" key="2">
    <source>
        <dbReference type="PROSITE" id="PS50086"/>
    </source>
</evidence>
<gene>
    <name evidence="3" type="ORF">BCR42DRAFT_424996</name>
</gene>
<dbReference type="SMART" id="SM00164">
    <property type="entry name" value="TBC"/>
    <property type="match status" value="1"/>
</dbReference>
<protein>
    <submittedName>
        <fullName evidence="3">Rab-GTPase-TBC domain-domain-containing protein</fullName>
    </submittedName>
</protein>
<comment type="caution">
    <text evidence="3">The sequence shown here is derived from an EMBL/GenBank/DDBJ whole genome shotgun (WGS) entry which is preliminary data.</text>
</comment>
<name>A0A1X2I390_9FUNG</name>
<dbReference type="Gene3D" id="1.10.472.80">
    <property type="entry name" value="Ypt/Rab-GAP domain of gyp1p, domain 3"/>
    <property type="match status" value="1"/>
</dbReference>
<organism evidence="3 4">
    <name type="scientific">Absidia repens</name>
    <dbReference type="NCBI Taxonomy" id="90262"/>
    <lineage>
        <taxon>Eukaryota</taxon>
        <taxon>Fungi</taxon>
        <taxon>Fungi incertae sedis</taxon>
        <taxon>Mucoromycota</taxon>
        <taxon>Mucoromycotina</taxon>
        <taxon>Mucoromycetes</taxon>
        <taxon>Mucorales</taxon>
        <taxon>Cunninghamellaceae</taxon>
        <taxon>Absidia</taxon>
    </lineage>
</organism>
<dbReference type="OrthoDB" id="206700at2759"/>
<evidence type="ECO:0000256" key="1">
    <source>
        <dbReference type="ARBA" id="ARBA00022468"/>
    </source>
</evidence>
<dbReference type="InterPro" id="IPR045913">
    <property type="entry name" value="TBC20/Gyp8-like"/>
</dbReference>
<dbReference type="InterPro" id="IPR000195">
    <property type="entry name" value="Rab-GAP-TBC_dom"/>
</dbReference>
<keyword evidence="1" id="KW-0343">GTPase activation</keyword>
<dbReference type="GO" id="GO:0005096">
    <property type="term" value="F:GTPase activator activity"/>
    <property type="evidence" value="ECO:0007669"/>
    <property type="project" value="UniProtKB-KW"/>
</dbReference>
<dbReference type="Proteomes" id="UP000193560">
    <property type="component" value="Unassembled WGS sequence"/>
</dbReference>
<dbReference type="InterPro" id="IPR035969">
    <property type="entry name" value="Rab-GAP_TBC_sf"/>
</dbReference>
<dbReference type="PANTHER" id="PTHR20913">
    <property type="entry name" value="TBC1 DOMAIN FAMILY MEMBER 20/GTPASE"/>
    <property type="match status" value="1"/>
</dbReference>
<keyword evidence="4" id="KW-1185">Reference proteome</keyword>